<gene>
    <name evidence="2" type="ORF">DL1_02720</name>
</gene>
<dbReference type="Gene3D" id="3.60.21.10">
    <property type="match status" value="1"/>
</dbReference>
<feature type="domain" description="Calcineurin-like phosphoesterase" evidence="1">
    <location>
        <begin position="5"/>
        <end position="212"/>
    </location>
</feature>
<dbReference type="GO" id="GO:0016791">
    <property type="term" value="F:phosphatase activity"/>
    <property type="evidence" value="ECO:0007669"/>
    <property type="project" value="TreeGrafter"/>
</dbReference>
<dbReference type="eggNOG" id="COG0639">
    <property type="taxonomic scope" value="Bacteria"/>
</dbReference>
<dbReference type="AlphaFoldDB" id="A0A074THY2"/>
<dbReference type="SUPFAM" id="SSF56300">
    <property type="entry name" value="Metallo-dependent phosphatases"/>
    <property type="match status" value="1"/>
</dbReference>
<dbReference type="PANTHER" id="PTHR42850">
    <property type="entry name" value="METALLOPHOSPHOESTERASE"/>
    <property type="match status" value="1"/>
</dbReference>
<dbReference type="InterPro" id="IPR050126">
    <property type="entry name" value="Ap4A_hydrolase"/>
</dbReference>
<dbReference type="PANTHER" id="PTHR42850:SF4">
    <property type="entry name" value="ZINC-DEPENDENT ENDOPOLYPHOSPHATASE"/>
    <property type="match status" value="1"/>
</dbReference>
<proteinExistence type="predicted"/>
<accession>A0A074THY2</accession>
<dbReference type="GO" id="GO:0005737">
    <property type="term" value="C:cytoplasm"/>
    <property type="evidence" value="ECO:0007669"/>
    <property type="project" value="TreeGrafter"/>
</dbReference>
<sequence length="251" mass="27473">MLSYAIGDIHGQLEMLETAHALIEADRAAHGSAGPEALKAPIIHVGDLVDRGPDSAGVIDYLMTGQERGEPWIVLRGNHDRMFLGFLKDPTSQDPLLNPNLTWLNSRLGGEATLQSYGIADASSRPLEEIRKELGAVPQAHRDWLASQPAWHSRGEALFVHAGIRPGVALEDQVEDDLLWIREPFLSDPRDHGVLVVHGHTKIDHATHYGNRLNLDSGAGYFQPLTAVAIEGRSAWHLTPDGRVPLTPTRS</sequence>
<dbReference type="CDD" id="cd00144">
    <property type="entry name" value="MPP_PPP_family"/>
    <property type="match status" value="1"/>
</dbReference>
<dbReference type="OrthoDB" id="9807890at2"/>
<organism evidence="2 3">
    <name type="scientific">Thioclava dalianensis</name>
    <dbReference type="NCBI Taxonomy" id="1185766"/>
    <lineage>
        <taxon>Bacteria</taxon>
        <taxon>Pseudomonadati</taxon>
        <taxon>Pseudomonadota</taxon>
        <taxon>Alphaproteobacteria</taxon>
        <taxon>Rhodobacterales</taxon>
        <taxon>Paracoccaceae</taxon>
        <taxon>Thioclava</taxon>
    </lineage>
</organism>
<dbReference type="GO" id="GO:0110154">
    <property type="term" value="P:RNA decapping"/>
    <property type="evidence" value="ECO:0007669"/>
    <property type="project" value="TreeGrafter"/>
</dbReference>
<dbReference type="RefSeq" id="WP_038065959.1">
    <property type="nucleotide sequence ID" value="NZ_FOVB01000001.1"/>
</dbReference>
<comment type="caution">
    <text evidence="2">The sequence shown here is derived from an EMBL/GenBank/DDBJ whole genome shotgun (WGS) entry which is preliminary data.</text>
</comment>
<evidence type="ECO:0000313" key="2">
    <source>
        <dbReference type="EMBL" id="KEP69745.1"/>
    </source>
</evidence>
<protein>
    <submittedName>
        <fullName evidence="2">Serine/threonine protein phosphatase</fullName>
    </submittedName>
</protein>
<dbReference type="EMBL" id="JHEH01000011">
    <property type="protein sequence ID" value="KEP69745.1"/>
    <property type="molecule type" value="Genomic_DNA"/>
</dbReference>
<dbReference type="InterPro" id="IPR004843">
    <property type="entry name" value="Calcineurin-like_PHP"/>
</dbReference>
<reference evidence="2 3" key="1">
    <citation type="submission" date="2014-03" db="EMBL/GenBank/DDBJ databases">
        <title>The draft genome sequence of Thioclava dalianensis DLFJ1-1.</title>
        <authorList>
            <person name="Lai Q."/>
            <person name="Shao Z."/>
        </authorList>
    </citation>
    <scope>NUCLEOTIDE SEQUENCE [LARGE SCALE GENOMIC DNA]</scope>
    <source>
        <strain evidence="2 3">DLFJ1-1</strain>
    </source>
</reference>
<keyword evidence="3" id="KW-1185">Reference proteome</keyword>
<dbReference type="Pfam" id="PF00149">
    <property type="entry name" value="Metallophos"/>
    <property type="match status" value="1"/>
</dbReference>
<dbReference type="InterPro" id="IPR029052">
    <property type="entry name" value="Metallo-depent_PP-like"/>
</dbReference>
<evidence type="ECO:0000259" key="1">
    <source>
        <dbReference type="Pfam" id="PF00149"/>
    </source>
</evidence>
<dbReference type="GO" id="GO:0008803">
    <property type="term" value="F:bis(5'-nucleosyl)-tetraphosphatase (symmetrical) activity"/>
    <property type="evidence" value="ECO:0007669"/>
    <property type="project" value="TreeGrafter"/>
</dbReference>
<dbReference type="STRING" id="1185766.SAMN05216224_1011038"/>
<dbReference type="Proteomes" id="UP000027725">
    <property type="component" value="Unassembled WGS sequence"/>
</dbReference>
<name>A0A074THY2_9RHOB</name>
<evidence type="ECO:0000313" key="3">
    <source>
        <dbReference type="Proteomes" id="UP000027725"/>
    </source>
</evidence>